<dbReference type="InterPro" id="IPR029095">
    <property type="entry name" value="NarX-like_N"/>
</dbReference>
<gene>
    <name evidence="14" type="ORF">ENJ40_01825</name>
</gene>
<comment type="subcellular location">
    <subcellularLocation>
        <location evidence="1">Cell inner membrane</location>
        <topology evidence="1">Multi-pass membrane protein</topology>
    </subcellularLocation>
</comment>
<keyword evidence="6 8" id="KW-0807">Transducer</keyword>
<feature type="transmembrane region" description="Helical" evidence="10">
    <location>
        <begin position="170"/>
        <end position="188"/>
    </location>
</feature>
<keyword evidence="4 10" id="KW-1133">Transmembrane helix</keyword>
<dbReference type="GO" id="GO:0005886">
    <property type="term" value="C:plasma membrane"/>
    <property type="evidence" value="ECO:0007669"/>
    <property type="project" value="UniProtKB-SubCell"/>
</dbReference>
<evidence type="ECO:0000256" key="6">
    <source>
        <dbReference type="ARBA" id="ARBA00023224"/>
    </source>
</evidence>
<dbReference type="Proteomes" id="UP000886043">
    <property type="component" value="Unassembled WGS sequence"/>
</dbReference>
<keyword evidence="5 10" id="KW-0472">Membrane</keyword>
<dbReference type="SMART" id="SM00283">
    <property type="entry name" value="MA"/>
    <property type="match status" value="1"/>
</dbReference>
<dbReference type="PRINTS" id="PR00260">
    <property type="entry name" value="CHEMTRNSDUCR"/>
</dbReference>
<dbReference type="AlphaFoldDB" id="A0A7C3GT76"/>
<dbReference type="Pfam" id="PF13675">
    <property type="entry name" value="PilJ"/>
    <property type="match status" value="1"/>
</dbReference>
<proteinExistence type="inferred from homology"/>
<evidence type="ECO:0000256" key="1">
    <source>
        <dbReference type="ARBA" id="ARBA00004429"/>
    </source>
</evidence>
<evidence type="ECO:0000256" key="2">
    <source>
        <dbReference type="ARBA" id="ARBA00022519"/>
    </source>
</evidence>
<feature type="non-terminal residue" evidence="14">
    <location>
        <position position="519"/>
    </location>
</feature>
<reference evidence="14" key="1">
    <citation type="journal article" date="2020" name="mSystems">
        <title>Genome- and Community-Level Interaction Insights into Carbon Utilization and Element Cycling Functions of Hydrothermarchaeota in Hydrothermal Sediment.</title>
        <authorList>
            <person name="Zhou Z."/>
            <person name="Liu Y."/>
            <person name="Xu W."/>
            <person name="Pan J."/>
            <person name="Luo Z.H."/>
            <person name="Li M."/>
        </authorList>
    </citation>
    <scope>NUCLEOTIDE SEQUENCE [LARGE SCALE GENOMIC DNA]</scope>
    <source>
        <strain evidence="14">HyVt-483</strain>
    </source>
</reference>
<comment type="similarity">
    <text evidence="7">Belongs to the methyl-accepting chemotaxis (MCP) protein family.</text>
</comment>
<evidence type="ECO:0000259" key="11">
    <source>
        <dbReference type="PROSITE" id="PS50111"/>
    </source>
</evidence>
<feature type="domain" description="T-SNARE coiled-coil homology" evidence="12">
    <location>
        <begin position="407"/>
        <end position="469"/>
    </location>
</feature>
<feature type="transmembrane region" description="Helical" evidence="10">
    <location>
        <begin position="12"/>
        <end position="32"/>
    </location>
</feature>
<dbReference type="EMBL" id="DRMH01000017">
    <property type="protein sequence ID" value="HFC97183.1"/>
    <property type="molecule type" value="Genomic_DNA"/>
</dbReference>
<keyword evidence="9" id="KW-0175">Coiled coil</keyword>
<feature type="domain" description="HAMP" evidence="13">
    <location>
        <begin position="191"/>
        <end position="243"/>
    </location>
</feature>
<dbReference type="PANTHER" id="PTHR32089:SF112">
    <property type="entry name" value="LYSOZYME-LIKE PROTEIN-RELATED"/>
    <property type="match status" value="1"/>
</dbReference>
<sequence length="519" mass="57922">MRLFSLRRLLLLGLGVLFLLQLFSLGAVWFLFRYQDDLVRLVNLAGRQRMLTQRMTKELYEFVRHPSSRNIERLEESIALYERNLRLVQADPLVRKEKAAQEALRSNLALWNRFKGELRVLEKLSPQDPSFEEHLRFIRENNERLLKASDQVVRMIEGVAQRSKRYLESALMVAMMVFVALLIAIFLFTQGAVIRPLAEITEVFRHLGAGDLRVEIPRARLEEVRVLAEAARGLSNFISRTLQAVKVQSELQEVSEGVVRSSGESLNSGAEELQRFSEDIARAIVSTRESVEEVTRAAQELNQAINEISQSVSRTAQATGEAREKAELTDQVVKSLGDQAREIGSIVEVIRTIADQTNLLALNATIEAARAGEAGKGFAVVANEVKELARQTAEATERITETIRRIQEGVEQAVSATDEITRTVVELNEHANTIASAVEEQTAVVSQISGSLERVVSEVEGLSQQSERLTGTAATFSDLSTELNFTLKGVKESVEELERINQLFQVKEGGLEIKGLPCA</sequence>
<evidence type="ECO:0000313" key="14">
    <source>
        <dbReference type="EMBL" id="HFC97183.1"/>
    </source>
</evidence>
<dbReference type="InterPro" id="IPR004089">
    <property type="entry name" value="MCPsignal_dom"/>
</dbReference>
<evidence type="ECO:0000256" key="3">
    <source>
        <dbReference type="ARBA" id="ARBA00022692"/>
    </source>
</evidence>
<accession>A0A7C3GT76</accession>
<evidence type="ECO:0000256" key="8">
    <source>
        <dbReference type="PROSITE-ProRule" id="PRU00284"/>
    </source>
</evidence>
<protein>
    <recommendedName>
        <fullName evidence="15">Methyl-accepting chemotaxis protein</fullName>
    </recommendedName>
</protein>
<dbReference type="PROSITE" id="PS50192">
    <property type="entry name" value="T_SNARE"/>
    <property type="match status" value="1"/>
</dbReference>
<evidence type="ECO:0000256" key="7">
    <source>
        <dbReference type="ARBA" id="ARBA00029447"/>
    </source>
</evidence>
<dbReference type="GO" id="GO:0006935">
    <property type="term" value="P:chemotaxis"/>
    <property type="evidence" value="ECO:0007669"/>
    <property type="project" value="InterPro"/>
</dbReference>
<evidence type="ECO:0000259" key="13">
    <source>
        <dbReference type="PROSITE" id="PS50885"/>
    </source>
</evidence>
<dbReference type="InterPro" id="IPR003660">
    <property type="entry name" value="HAMP_dom"/>
</dbReference>
<evidence type="ECO:0000256" key="4">
    <source>
        <dbReference type="ARBA" id="ARBA00022989"/>
    </source>
</evidence>
<evidence type="ECO:0000259" key="12">
    <source>
        <dbReference type="PROSITE" id="PS50192"/>
    </source>
</evidence>
<organism evidence="14">
    <name type="scientific">Thermosulfurimonas dismutans</name>
    <dbReference type="NCBI Taxonomy" id="999894"/>
    <lineage>
        <taxon>Bacteria</taxon>
        <taxon>Pseudomonadati</taxon>
        <taxon>Thermodesulfobacteriota</taxon>
        <taxon>Thermodesulfobacteria</taxon>
        <taxon>Thermodesulfobacteriales</taxon>
        <taxon>Thermodesulfobacteriaceae</taxon>
        <taxon>Thermosulfurimonas</taxon>
    </lineage>
</organism>
<keyword evidence="2" id="KW-1003">Cell membrane</keyword>
<dbReference type="PROSITE" id="PS50885">
    <property type="entry name" value="HAMP"/>
    <property type="match status" value="1"/>
</dbReference>
<evidence type="ECO:0000256" key="10">
    <source>
        <dbReference type="SAM" id="Phobius"/>
    </source>
</evidence>
<dbReference type="Pfam" id="PF00015">
    <property type="entry name" value="MCPsignal"/>
    <property type="match status" value="1"/>
</dbReference>
<evidence type="ECO:0000256" key="9">
    <source>
        <dbReference type="SAM" id="Coils"/>
    </source>
</evidence>
<dbReference type="InterPro" id="IPR004090">
    <property type="entry name" value="Chemotax_Me-accpt_rcpt"/>
</dbReference>
<comment type="caution">
    <text evidence="14">The sequence shown here is derived from an EMBL/GenBank/DDBJ whole genome shotgun (WGS) entry which is preliminary data.</text>
</comment>
<name>A0A7C3GT76_9BACT</name>
<keyword evidence="3 10" id="KW-0812">Transmembrane</keyword>
<dbReference type="CDD" id="cd06225">
    <property type="entry name" value="HAMP"/>
    <property type="match status" value="1"/>
</dbReference>
<dbReference type="GO" id="GO:0004888">
    <property type="term" value="F:transmembrane signaling receptor activity"/>
    <property type="evidence" value="ECO:0007669"/>
    <property type="project" value="InterPro"/>
</dbReference>
<dbReference type="Gene3D" id="1.10.287.950">
    <property type="entry name" value="Methyl-accepting chemotaxis protein"/>
    <property type="match status" value="1"/>
</dbReference>
<dbReference type="PANTHER" id="PTHR32089">
    <property type="entry name" value="METHYL-ACCEPTING CHEMOTAXIS PROTEIN MCPB"/>
    <property type="match status" value="1"/>
</dbReference>
<keyword evidence="2" id="KW-0997">Cell inner membrane</keyword>
<dbReference type="GO" id="GO:0007165">
    <property type="term" value="P:signal transduction"/>
    <property type="evidence" value="ECO:0007669"/>
    <property type="project" value="UniProtKB-KW"/>
</dbReference>
<evidence type="ECO:0008006" key="15">
    <source>
        <dbReference type="Google" id="ProtNLM"/>
    </source>
</evidence>
<dbReference type="SUPFAM" id="SSF58104">
    <property type="entry name" value="Methyl-accepting chemotaxis protein (MCP) signaling domain"/>
    <property type="match status" value="1"/>
</dbReference>
<dbReference type="InterPro" id="IPR000727">
    <property type="entry name" value="T_SNARE_dom"/>
</dbReference>
<dbReference type="PROSITE" id="PS50111">
    <property type="entry name" value="CHEMOTAXIS_TRANSDUC_2"/>
    <property type="match status" value="1"/>
</dbReference>
<feature type="domain" description="Methyl-accepting transducer" evidence="11">
    <location>
        <begin position="255"/>
        <end position="477"/>
    </location>
</feature>
<evidence type="ECO:0000256" key="5">
    <source>
        <dbReference type="ARBA" id="ARBA00023136"/>
    </source>
</evidence>
<feature type="coiled-coil region" evidence="9">
    <location>
        <begin position="284"/>
        <end position="311"/>
    </location>
</feature>